<keyword evidence="1" id="KW-0472">Membrane</keyword>
<protein>
    <recommendedName>
        <fullName evidence="5">LPXTG cell wall anchor domain-containing protein</fullName>
    </recommendedName>
</protein>
<feature type="transmembrane region" description="Helical" evidence="1">
    <location>
        <begin position="75"/>
        <end position="93"/>
    </location>
</feature>
<keyword evidence="4" id="KW-1185">Reference proteome</keyword>
<proteinExistence type="predicted"/>
<keyword evidence="1" id="KW-1133">Transmembrane helix</keyword>
<keyword evidence="2" id="KW-0732">Signal</keyword>
<evidence type="ECO:0000313" key="4">
    <source>
        <dbReference type="Proteomes" id="UP001225316"/>
    </source>
</evidence>
<keyword evidence="1" id="KW-0812">Transmembrane</keyword>
<feature type="signal peptide" evidence="2">
    <location>
        <begin position="1"/>
        <end position="21"/>
    </location>
</feature>
<evidence type="ECO:0000256" key="2">
    <source>
        <dbReference type="SAM" id="SignalP"/>
    </source>
</evidence>
<dbReference type="Proteomes" id="UP001225316">
    <property type="component" value="Unassembled WGS sequence"/>
</dbReference>
<name>A0ABU1ATX9_9BACT</name>
<organism evidence="3 4">
    <name type="scientific">Thalassobacterium maritimum</name>
    <dbReference type="NCBI Taxonomy" id="3041265"/>
    <lineage>
        <taxon>Bacteria</taxon>
        <taxon>Pseudomonadati</taxon>
        <taxon>Verrucomicrobiota</taxon>
        <taxon>Opitutia</taxon>
        <taxon>Puniceicoccales</taxon>
        <taxon>Coraliomargaritaceae</taxon>
        <taxon>Thalassobacterium</taxon>
    </lineage>
</organism>
<comment type="caution">
    <text evidence="3">The sequence shown here is derived from an EMBL/GenBank/DDBJ whole genome shotgun (WGS) entry which is preliminary data.</text>
</comment>
<reference evidence="3 4" key="1">
    <citation type="submission" date="2023-04" db="EMBL/GenBank/DDBJ databases">
        <title>A novel bacteria isolated from coastal sediment.</title>
        <authorList>
            <person name="Liu X.-J."/>
            <person name="Du Z.-J."/>
        </authorList>
    </citation>
    <scope>NUCLEOTIDE SEQUENCE [LARGE SCALE GENOMIC DNA]</scope>
    <source>
        <strain evidence="3 4">SDUM461003</strain>
    </source>
</reference>
<feature type="chain" id="PRO_5046864492" description="LPXTG cell wall anchor domain-containing protein" evidence="2">
    <location>
        <begin position="22"/>
        <end position="99"/>
    </location>
</feature>
<evidence type="ECO:0008006" key="5">
    <source>
        <dbReference type="Google" id="ProtNLM"/>
    </source>
</evidence>
<dbReference type="EMBL" id="JARXHW010000010">
    <property type="protein sequence ID" value="MDQ8207077.1"/>
    <property type="molecule type" value="Genomic_DNA"/>
</dbReference>
<accession>A0ABU1ATX9</accession>
<gene>
    <name evidence="3" type="ORF">QEH52_06130</name>
</gene>
<dbReference type="RefSeq" id="WP_308949214.1">
    <property type="nucleotide sequence ID" value="NZ_JARXHW010000010.1"/>
</dbReference>
<sequence>MKTILSLTSAMCLAVLPCASASSAVSSEMPVHRVSETNSLRASELAPETSAPEISVEVASMRPAVSGFEPDFNSAWGTVALLGGFAGMTFVMLRRRQAA</sequence>
<evidence type="ECO:0000313" key="3">
    <source>
        <dbReference type="EMBL" id="MDQ8207077.1"/>
    </source>
</evidence>
<evidence type="ECO:0000256" key="1">
    <source>
        <dbReference type="SAM" id="Phobius"/>
    </source>
</evidence>